<organism evidence="1 2">
    <name type="scientific">Pluteus cervinus</name>
    <dbReference type="NCBI Taxonomy" id="181527"/>
    <lineage>
        <taxon>Eukaryota</taxon>
        <taxon>Fungi</taxon>
        <taxon>Dikarya</taxon>
        <taxon>Basidiomycota</taxon>
        <taxon>Agaricomycotina</taxon>
        <taxon>Agaricomycetes</taxon>
        <taxon>Agaricomycetidae</taxon>
        <taxon>Agaricales</taxon>
        <taxon>Pluteineae</taxon>
        <taxon>Pluteaceae</taxon>
        <taxon>Pluteus</taxon>
    </lineage>
</organism>
<evidence type="ECO:0000313" key="2">
    <source>
        <dbReference type="Proteomes" id="UP000308600"/>
    </source>
</evidence>
<evidence type="ECO:0000313" key="1">
    <source>
        <dbReference type="EMBL" id="TFK72576.1"/>
    </source>
</evidence>
<accession>A0ACD3B452</accession>
<name>A0ACD3B452_9AGAR</name>
<proteinExistence type="predicted"/>
<reference evidence="1 2" key="1">
    <citation type="journal article" date="2019" name="Nat. Ecol. Evol.">
        <title>Megaphylogeny resolves global patterns of mushroom evolution.</title>
        <authorList>
            <person name="Varga T."/>
            <person name="Krizsan K."/>
            <person name="Foldi C."/>
            <person name="Dima B."/>
            <person name="Sanchez-Garcia M."/>
            <person name="Sanchez-Ramirez S."/>
            <person name="Szollosi G.J."/>
            <person name="Szarkandi J.G."/>
            <person name="Papp V."/>
            <person name="Albert L."/>
            <person name="Andreopoulos W."/>
            <person name="Angelini C."/>
            <person name="Antonin V."/>
            <person name="Barry K.W."/>
            <person name="Bougher N.L."/>
            <person name="Buchanan P."/>
            <person name="Buyck B."/>
            <person name="Bense V."/>
            <person name="Catcheside P."/>
            <person name="Chovatia M."/>
            <person name="Cooper J."/>
            <person name="Damon W."/>
            <person name="Desjardin D."/>
            <person name="Finy P."/>
            <person name="Geml J."/>
            <person name="Haridas S."/>
            <person name="Hughes K."/>
            <person name="Justo A."/>
            <person name="Karasinski D."/>
            <person name="Kautmanova I."/>
            <person name="Kiss B."/>
            <person name="Kocsube S."/>
            <person name="Kotiranta H."/>
            <person name="LaButti K.M."/>
            <person name="Lechner B.E."/>
            <person name="Liimatainen K."/>
            <person name="Lipzen A."/>
            <person name="Lukacs Z."/>
            <person name="Mihaltcheva S."/>
            <person name="Morgado L.N."/>
            <person name="Niskanen T."/>
            <person name="Noordeloos M.E."/>
            <person name="Ohm R.A."/>
            <person name="Ortiz-Santana B."/>
            <person name="Ovrebo C."/>
            <person name="Racz N."/>
            <person name="Riley R."/>
            <person name="Savchenko A."/>
            <person name="Shiryaev A."/>
            <person name="Soop K."/>
            <person name="Spirin V."/>
            <person name="Szebenyi C."/>
            <person name="Tomsovsky M."/>
            <person name="Tulloss R.E."/>
            <person name="Uehling J."/>
            <person name="Grigoriev I.V."/>
            <person name="Vagvolgyi C."/>
            <person name="Papp T."/>
            <person name="Martin F.M."/>
            <person name="Miettinen O."/>
            <person name="Hibbett D.S."/>
            <person name="Nagy L.G."/>
        </authorList>
    </citation>
    <scope>NUCLEOTIDE SEQUENCE [LARGE SCALE GENOMIC DNA]</scope>
    <source>
        <strain evidence="1 2">NL-1719</strain>
    </source>
</reference>
<dbReference type="Proteomes" id="UP000308600">
    <property type="component" value="Unassembled WGS sequence"/>
</dbReference>
<gene>
    <name evidence="1" type="ORF">BDN72DRAFT_316924</name>
</gene>
<sequence>MAGQQKGPNPWLFVVVSLTSFAAFYSVVKRRETSSPASLQPRQQDHPLVPPRHKEPPAQL</sequence>
<protein>
    <submittedName>
        <fullName evidence="1">Uncharacterized protein</fullName>
    </submittedName>
</protein>
<keyword evidence="2" id="KW-1185">Reference proteome</keyword>
<dbReference type="EMBL" id="ML208284">
    <property type="protein sequence ID" value="TFK72576.1"/>
    <property type="molecule type" value="Genomic_DNA"/>
</dbReference>